<dbReference type="Gene3D" id="2.130.10.10">
    <property type="entry name" value="YVTN repeat-like/Quinoprotein amine dehydrogenase"/>
    <property type="match status" value="1"/>
</dbReference>
<dbReference type="SUPFAM" id="SSF50978">
    <property type="entry name" value="WD40 repeat-like"/>
    <property type="match status" value="1"/>
</dbReference>
<dbReference type="AlphaFoldDB" id="A0A8S1JBW3"/>
<evidence type="ECO:0000313" key="4">
    <source>
        <dbReference type="Proteomes" id="UP000708148"/>
    </source>
</evidence>
<evidence type="ECO:0000256" key="2">
    <source>
        <dbReference type="ARBA" id="ARBA00022737"/>
    </source>
</evidence>
<keyword evidence="2" id="KW-0677">Repeat</keyword>
<evidence type="ECO:0000256" key="1">
    <source>
        <dbReference type="ARBA" id="ARBA00022574"/>
    </source>
</evidence>
<dbReference type="Proteomes" id="UP000708148">
    <property type="component" value="Unassembled WGS sequence"/>
</dbReference>
<evidence type="ECO:0000313" key="3">
    <source>
        <dbReference type="EMBL" id="CAD7704588.1"/>
    </source>
</evidence>
<protein>
    <submittedName>
        <fullName evidence="3">Uncharacterized protein</fullName>
    </submittedName>
</protein>
<dbReference type="InterPro" id="IPR036322">
    <property type="entry name" value="WD40_repeat_dom_sf"/>
</dbReference>
<dbReference type="PANTHER" id="PTHR10971">
    <property type="entry name" value="MRNA EXPORT FACTOR AND BUB3"/>
    <property type="match status" value="1"/>
</dbReference>
<dbReference type="OrthoDB" id="10248252at2759"/>
<keyword evidence="4" id="KW-1185">Reference proteome</keyword>
<dbReference type="EMBL" id="CAJHUC010002928">
    <property type="protein sequence ID" value="CAD7704588.1"/>
    <property type="molecule type" value="Genomic_DNA"/>
</dbReference>
<reference evidence="3" key="1">
    <citation type="submission" date="2020-12" db="EMBL/GenBank/DDBJ databases">
        <authorList>
            <person name="Iha C."/>
        </authorList>
    </citation>
    <scope>NUCLEOTIDE SEQUENCE</scope>
</reference>
<gene>
    <name evidence="3" type="ORF">OSTQU699_LOCUS9943</name>
</gene>
<organism evidence="3 4">
    <name type="scientific">Ostreobium quekettii</name>
    <dbReference type="NCBI Taxonomy" id="121088"/>
    <lineage>
        <taxon>Eukaryota</taxon>
        <taxon>Viridiplantae</taxon>
        <taxon>Chlorophyta</taxon>
        <taxon>core chlorophytes</taxon>
        <taxon>Ulvophyceae</taxon>
        <taxon>TCBD clade</taxon>
        <taxon>Bryopsidales</taxon>
        <taxon>Ostreobineae</taxon>
        <taxon>Ostreobiaceae</taxon>
        <taxon>Ostreobium</taxon>
    </lineage>
</organism>
<comment type="caution">
    <text evidence="3">The sequence shown here is derived from an EMBL/GenBank/DDBJ whole genome shotgun (WGS) entry which is preliminary data.</text>
</comment>
<sequence length="200" mass="22474">MDAFACGMCGRTMHPLPLLNRQKKLKQGYDNGDVKMFDLRTNKVRWEDNVKNGVCGVQFDRRDIAMNKFAIACLESKFHWSDARTHHAKKGFARLTEEVTGGSTVWGVQHLPQNRDIMMVAGGDGTLSLYKYHYPDQRKLKDSNGMEAGVAGTTELLSYKNLSTQPISSLNWCPDKEGLFVCGSFDQCVRVGIVTKLHKV</sequence>
<dbReference type="InterPro" id="IPR015943">
    <property type="entry name" value="WD40/YVTN_repeat-like_dom_sf"/>
</dbReference>
<proteinExistence type="predicted"/>
<name>A0A8S1JBW3_9CHLO</name>
<keyword evidence="1" id="KW-0853">WD repeat</keyword>
<accession>A0A8S1JBW3</accession>